<dbReference type="InterPro" id="IPR011256">
    <property type="entry name" value="Reg_factor_effector_dom_sf"/>
</dbReference>
<dbReference type="RefSeq" id="WP_036117073.1">
    <property type="nucleotide sequence ID" value="NZ_JAZBNI010000002.1"/>
</dbReference>
<evidence type="ECO:0000313" key="3">
    <source>
        <dbReference type="EMBL" id="PKU51610.1"/>
    </source>
</evidence>
<dbReference type="Gene3D" id="3.20.80.10">
    <property type="entry name" value="Regulatory factor, effector binding domain"/>
    <property type="match status" value="1"/>
</dbReference>
<comment type="caution">
    <text evidence="3">The sequence shown here is derived from an EMBL/GenBank/DDBJ whole genome shotgun (WGS) entry which is preliminary data.</text>
</comment>
<sequence length="267" mass="31097">MLTIGEFSKISHLTLKTLRYYDEIGLLKPAFVDARNNYRYYNVPQLETALSISRLKNYLFSLEEIKFILTNWDDTELLSSKLKTKQEILTQQLTFYASLLNELKLDIHELDKKGSIMGYLNEIEIKLVDHLPYDILSQRKTINTDDFLKHFNELFSKIMFNNLLPSAKPLAIFHSAEYEPDNYDVEMAIPLTTATNETRLFNPGLCAMATLIGSYDKLPSIHTKLHVWITEHNYKLNGAPFEVYQTDPYSTQEDNNITDVFFPIKYK</sequence>
<accession>A0A2I0UZY9</accession>
<dbReference type="GO" id="GO:0003677">
    <property type="term" value="F:DNA binding"/>
    <property type="evidence" value="ECO:0007669"/>
    <property type="project" value="UniProtKB-KW"/>
</dbReference>
<dbReference type="InterPro" id="IPR010499">
    <property type="entry name" value="AraC_E-bd"/>
</dbReference>
<reference evidence="3 4" key="1">
    <citation type="submission" date="2017-10" db="EMBL/GenBank/DDBJ databases">
        <title>Draft genome of Lysinibacillus fusiformis strain Juneja, a laboratory-derived pathogen of Drosophila melanogaster.</title>
        <authorList>
            <person name="Smith B.R."/>
            <person name="Unckless R.L."/>
        </authorList>
    </citation>
    <scope>NUCLEOTIDE SEQUENCE [LARGE SCALE GENOMIC DNA]</scope>
    <source>
        <strain evidence="3 4">Juneja</strain>
    </source>
</reference>
<proteinExistence type="predicted"/>
<evidence type="ECO:0000313" key="4">
    <source>
        <dbReference type="Proteomes" id="UP000234956"/>
    </source>
</evidence>
<dbReference type="EMBL" id="PDFK01000003">
    <property type="protein sequence ID" value="PKU51610.1"/>
    <property type="molecule type" value="Genomic_DNA"/>
</dbReference>
<dbReference type="SUPFAM" id="SSF55136">
    <property type="entry name" value="Probable bacterial effector-binding domain"/>
    <property type="match status" value="1"/>
</dbReference>
<organism evidence="3 4">
    <name type="scientific">Lysinibacillus fusiformis</name>
    <dbReference type="NCBI Taxonomy" id="28031"/>
    <lineage>
        <taxon>Bacteria</taxon>
        <taxon>Bacillati</taxon>
        <taxon>Bacillota</taxon>
        <taxon>Bacilli</taxon>
        <taxon>Bacillales</taxon>
        <taxon>Bacillaceae</taxon>
        <taxon>Lysinibacillus</taxon>
    </lineage>
</organism>
<dbReference type="SMART" id="SM00871">
    <property type="entry name" value="AraC_E_bind"/>
    <property type="match status" value="1"/>
</dbReference>
<dbReference type="InterPro" id="IPR000551">
    <property type="entry name" value="MerR-type_HTH_dom"/>
</dbReference>
<dbReference type="Proteomes" id="UP000234956">
    <property type="component" value="Unassembled WGS sequence"/>
</dbReference>
<keyword evidence="1" id="KW-0238">DNA-binding</keyword>
<dbReference type="Pfam" id="PF13411">
    <property type="entry name" value="MerR_1"/>
    <property type="match status" value="1"/>
</dbReference>
<dbReference type="InterPro" id="IPR047057">
    <property type="entry name" value="MerR_fam"/>
</dbReference>
<evidence type="ECO:0000259" key="2">
    <source>
        <dbReference type="PROSITE" id="PS50937"/>
    </source>
</evidence>
<dbReference type="PROSITE" id="PS50937">
    <property type="entry name" value="HTH_MERR_2"/>
    <property type="match status" value="1"/>
</dbReference>
<protein>
    <submittedName>
        <fullName evidence="3">MerR family transcriptional regulator</fullName>
    </submittedName>
</protein>
<evidence type="ECO:0000256" key="1">
    <source>
        <dbReference type="ARBA" id="ARBA00023125"/>
    </source>
</evidence>
<name>A0A2I0UZY9_9BACI</name>
<dbReference type="Gene3D" id="1.10.1660.10">
    <property type="match status" value="1"/>
</dbReference>
<dbReference type="SMART" id="SM00422">
    <property type="entry name" value="HTH_MERR"/>
    <property type="match status" value="1"/>
</dbReference>
<dbReference type="PANTHER" id="PTHR30204">
    <property type="entry name" value="REDOX-CYCLING DRUG-SENSING TRANSCRIPTIONAL ACTIVATOR SOXR"/>
    <property type="match status" value="1"/>
</dbReference>
<gene>
    <name evidence="3" type="ORF">CRI88_13005</name>
</gene>
<dbReference type="Pfam" id="PF06445">
    <property type="entry name" value="GyrI-like"/>
    <property type="match status" value="1"/>
</dbReference>
<dbReference type="InterPro" id="IPR009061">
    <property type="entry name" value="DNA-bd_dom_put_sf"/>
</dbReference>
<dbReference type="GO" id="GO:0003700">
    <property type="term" value="F:DNA-binding transcription factor activity"/>
    <property type="evidence" value="ECO:0007669"/>
    <property type="project" value="InterPro"/>
</dbReference>
<dbReference type="CDD" id="cd01107">
    <property type="entry name" value="HTH_BmrR"/>
    <property type="match status" value="1"/>
</dbReference>
<dbReference type="SUPFAM" id="SSF46955">
    <property type="entry name" value="Putative DNA-binding domain"/>
    <property type="match status" value="1"/>
</dbReference>
<feature type="domain" description="HTH merR-type" evidence="2">
    <location>
        <begin position="1"/>
        <end position="71"/>
    </location>
</feature>
<dbReference type="AlphaFoldDB" id="A0A2I0UZY9"/>
<dbReference type="PANTHER" id="PTHR30204:SF97">
    <property type="entry name" value="MERR FAMILY REGULATORY PROTEIN"/>
    <property type="match status" value="1"/>
</dbReference>
<dbReference type="InterPro" id="IPR029442">
    <property type="entry name" value="GyrI-like"/>
</dbReference>